<reference evidence="2" key="1">
    <citation type="submission" date="2019-12" db="EMBL/GenBank/DDBJ databases">
        <title>Genome sequencing and annotation of Brassica cretica.</title>
        <authorList>
            <person name="Studholme D.J."/>
            <person name="Sarris P."/>
        </authorList>
    </citation>
    <scope>NUCLEOTIDE SEQUENCE</scope>
    <source>
        <strain evidence="2">PFS-109/04</strain>
        <tissue evidence="2">Leaf</tissue>
    </source>
</reference>
<organism evidence="2 3">
    <name type="scientific">Brassica cretica</name>
    <name type="common">Mustard</name>
    <dbReference type="NCBI Taxonomy" id="69181"/>
    <lineage>
        <taxon>Eukaryota</taxon>
        <taxon>Viridiplantae</taxon>
        <taxon>Streptophyta</taxon>
        <taxon>Embryophyta</taxon>
        <taxon>Tracheophyta</taxon>
        <taxon>Spermatophyta</taxon>
        <taxon>Magnoliopsida</taxon>
        <taxon>eudicotyledons</taxon>
        <taxon>Gunneridae</taxon>
        <taxon>Pentapetalae</taxon>
        <taxon>rosids</taxon>
        <taxon>malvids</taxon>
        <taxon>Brassicales</taxon>
        <taxon>Brassicaceae</taxon>
        <taxon>Brassiceae</taxon>
        <taxon>Brassica</taxon>
    </lineage>
</organism>
<dbReference type="AlphaFoldDB" id="A0A8S9MT85"/>
<protein>
    <submittedName>
        <fullName evidence="2">Uncharacterized protein</fullName>
    </submittedName>
</protein>
<accession>A0A8S9MT85</accession>
<sequence>MSNRRRGLYLWHESAHQSKKEKPNPARSLSLSTAAAKTGVAKERNDVLLRAIVRSSSKIYTARTATSSLYRCSSLRTFCGAVENNNNNNNKSNKEASELKSAVLNANKAIFDAEQRVYDHERVIRDLSVRVTNLSLSKSRLDEAIESNDIEQILAAIQDMEHHLAIEYVSSRRNDCSFPTELTSLLLQRFGGQASAWVGRYLRVYQMKTLKYQVNPHDVSDQAANLTLARAIVSALVLSLVIYLYSKLISIANFVNNQGC</sequence>
<evidence type="ECO:0000313" key="2">
    <source>
        <dbReference type="EMBL" id="KAF3486456.1"/>
    </source>
</evidence>
<dbReference type="Proteomes" id="UP000712600">
    <property type="component" value="Unassembled WGS sequence"/>
</dbReference>
<comment type="caution">
    <text evidence="2">The sequence shown here is derived from an EMBL/GenBank/DDBJ whole genome shotgun (WGS) entry which is preliminary data.</text>
</comment>
<proteinExistence type="predicted"/>
<feature type="compositionally biased region" description="Basic and acidic residues" evidence="1">
    <location>
        <begin position="13"/>
        <end position="24"/>
    </location>
</feature>
<name>A0A8S9MT85_BRACR</name>
<feature type="region of interest" description="Disordered" evidence="1">
    <location>
        <begin position="1"/>
        <end position="29"/>
    </location>
</feature>
<evidence type="ECO:0000313" key="3">
    <source>
        <dbReference type="Proteomes" id="UP000712600"/>
    </source>
</evidence>
<gene>
    <name evidence="2" type="ORF">F2Q69_00055221</name>
</gene>
<evidence type="ECO:0000256" key="1">
    <source>
        <dbReference type="SAM" id="MobiDB-lite"/>
    </source>
</evidence>
<dbReference type="EMBL" id="QGKX02002183">
    <property type="protein sequence ID" value="KAF3486456.1"/>
    <property type="molecule type" value="Genomic_DNA"/>
</dbReference>